<protein>
    <submittedName>
        <fullName evidence="1">Uncharacterized protein</fullName>
    </submittedName>
</protein>
<sequence>MLERDKGTVPAVDGSRLPGVEEEGTDLQRGGKISGVCFKEGLKVPDPNWVLYTDGTCLIKQGQQLSGIPKWKGPSRLKRDGGNCQVANYWYRRSWHTFW</sequence>
<organism evidence="1 2">
    <name type="scientific">Rangifer tarandus platyrhynchus</name>
    <name type="common">Svalbard reindeer</name>
    <dbReference type="NCBI Taxonomy" id="3082113"/>
    <lineage>
        <taxon>Eukaryota</taxon>
        <taxon>Metazoa</taxon>
        <taxon>Chordata</taxon>
        <taxon>Craniata</taxon>
        <taxon>Vertebrata</taxon>
        <taxon>Euteleostomi</taxon>
        <taxon>Mammalia</taxon>
        <taxon>Eutheria</taxon>
        <taxon>Laurasiatheria</taxon>
        <taxon>Artiodactyla</taxon>
        <taxon>Ruminantia</taxon>
        <taxon>Pecora</taxon>
        <taxon>Cervidae</taxon>
        <taxon>Odocoileinae</taxon>
        <taxon>Rangifer</taxon>
    </lineage>
</organism>
<reference evidence="1" key="1">
    <citation type="submission" date="2023-05" db="EMBL/GenBank/DDBJ databases">
        <authorList>
            <consortium name="ELIXIR-Norway"/>
        </authorList>
    </citation>
    <scope>NUCLEOTIDE SEQUENCE</scope>
</reference>
<proteinExistence type="predicted"/>
<dbReference type="EMBL" id="OX596094">
    <property type="protein sequence ID" value="CAM9440029.1"/>
    <property type="molecule type" value="Genomic_DNA"/>
</dbReference>
<evidence type="ECO:0000313" key="1">
    <source>
        <dbReference type="EMBL" id="CAM9440029.1"/>
    </source>
</evidence>
<dbReference type="Proteomes" id="UP001162501">
    <property type="component" value="Chromosome 10"/>
</dbReference>
<gene>
    <name evidence="1" type="ORF">MRATA1EN22A_LOCUS2551</name>
</gene>
<evidence type="ECO:0000313" key="2">
    <source>
        <dbReference type="Proteomes" id="UP001162501"/>
    </source>
</evidence>
<reference evidence="1" key="2">
    <citation type="submission" date="2025-03" db="EMBL/GenBank/DDBJ databases">
        <authorList>
            <consortium name="ELIXIR-Norway"/>
            <consortium name="Elixir Norway"/>
        </authorList>
    </citation>
    <scope>NUCLEOTIDE SEQUENCE</scope>
</reference>
<name>A0AC59Y6V1_RANTA</name>
<accession>A0AC59Y6V1</accession>